<evidence type="ECO:0000313" key="1">
    <source>
        <dbReference type="EMBL" id="TCS91553.1"/>
    </source>
</evidence>
<evidence type="ECO:0000313" key="2">
    <source>
        <dbReference type="Proteomes" id="UP000294567"/>
    </source>
</evidence>
<reference evidence="1 2" key="1">
    <citation type="submission" date="2019-03" db="EMBL/GenBank/DDBJ databases">
        <title>Genomic Encyclopedia of Type Strains, Phase IV (KMG-IV): sequencing the most valuable type-strain genomes for metagenomic binning, comparative biology and taxonomic classification.</title>
        <authorList>
            <person name="Goeker M."/>
        </authorList>
    </citation>
    <scope>NUCLEOTIDE SEQUENCE [LARGE SCALE GENOMIC DNA]</scope>
    <source>
        <strain evidence="1 2">DSM 26752</strain>
    </source>
</reference>
<comment type="caution">
    <text evidence="1">The sequence shown here is derived from an EMBL/GenBank/DDBJ whole genome shotgun (WGS) entry which is preliminary data.</text>
</comment>
<gene>
    <name evidence="1" type="ORF">EDD65_10153</name>
</gene>
<dbReference type="Proteomes" id="UP000294567">
    <property type="component" value="Unassembled WGS sequence"/>
</dbReference>
<proteinExistence type="predicted"/>
<accession>A0A4R3L1H9</accession>
<keyword evidence="2" id="KW-1185">Reference proteome</keyword>
<protein>
    <submittedName>
        <fullName evidence="1">Putative Flp pilus-assembly TadE/G-like protein</fullName>
    </submittedName>
</protein>
<name>A0A4R3L1H9_9FIRM</name>
<dbReference type="RefSeq" id="WP_132025256.1">
    <property type="nucleotide sequence ID" value="NZ_CP068564.1"/>
</dbReference>
<dbReference type="OrthoDB" id="3034838at2"/>
<dbReference type="AlphaFoldDB" id="A0A4R3L1H9"/>
<organism evidence="1 2">
    <name type="scientific">Keratinibaculum paraultunense</name>
    <dbReference type="NCBI Taxonomy" id="1278232"/>
    <lineage>
        <taxon>Bacteria</taxon>
        <taxon>Bacillati</taxon>
        <taxon>Bacillota</taxon>
        <taxon>Tissierellia</taxon>
        <taxon>Tissierellales</taxon>
        <taxon>Tepidimicrobiaceae</taxon>
        <taxon>Keratinibaculum</taxon>
    </lineage>
</organism>
<sequence>MFKKFKKNEKGNITILFALTIMLLMVLLGLSIDVALAFNKRDKLIEVGNLIRDARFDLSEELWHAYYPESVLREIARDIAVKNNLSPNQVDVKWKETTYSTSQRVAQIDIIMTDVYECTILKLFGVNELPIKVIIPGSQDKKANVVWRPGMW</sequence>
<dbReference type="EMBL" id="SMAE01000001">
    <property type="protein sequence ID" value="TCS91553.1"/>
    <property type="molecule type" value="Genomic_DNA"/>
</dbReference>